<feature type="region of interest" description="Disordered" evidence="1">
    <location>
        <begin position="1"/>
        <end position="43"/>
    </location>
</feature>
<reference evidence="3 4" key="1">
    <citation type="submission" date="2021-06" db="EMBL/GenBank/DDBJ databases">
        <title>Caerostris extrusa draft genome.</title>
        <authorList>
            <person name="Kono N."/>
            <person name="Arakawa K."/>
        </authorList>
    </citation>
    <scope>NUCLEOTIDE SEQUENCE [LARGE SCALE GENOMIC DNA]</scope>
</reference>
<name>A0AAV4Y9Z1_CAEEX</name>
<comment type="caution">
    <text evidence="3">The sequence shown here is derived from an EMBL/GenBank/DDBJ whole genome shotgun (WGS) entry which is preliminary data.</text>
</comment>
<sequence>MSSTTDSAKEFNSDEELPSLELSPVSAENNTNVSGSLASSGTNDGATSMTLIMQVTIIVGASTLTLNISIFTAVYVHRISKKCGGANTEAETGLRPKLLLNLLKKNLKKIR</sequence>
<keyword evidence="2" id="KW-0812">Transmembrane</keyword>
<gene>
    <name evidence="3" type="ORF">CEXT_786531</name>
</gene>
<evidence type="ECO:0000256" key="2">
    <source>
        <dbReference type="SAM" id="Phobius"/>
    </source>
</evidence>
<accession>A0AAV4Y9Z1</accession>
<evidence type="ECO:0000313" key="4">
    <source>
        <dbReference type="Proteomes" id="UP001054945"/>
    </source>
</evidence>
<evidence type="ECO:0000256" key="1">
    <source>
        <dbReference type="SAM" id="MobiDB-lite"/>
    </source>
</evidence>
<keyword evidence="2" id="KW-1133">Transmembrane helix</keyword>
<organism evidence="3 4">
    <name type="scientific">Caerostris extrusa</name>
    <name type="common">Bark spider</name>
    <name type="synonym">Caerostris bankana</name>
    <dbReference type="NCBI Taxonomy" id="172846"/>
    <lineage>
        <taxon>Eukaryota</taxon>
        <taxon>Metazoa</taxon>
        <taxon>Ecdysozoa</taxon>
        <taxon>Arthropoda</taxon>
        <taxon>Chelicerata</taxon>
        <taxon>Arachnida</taxon>
        <taxon>Araneae</taxon>
        <taxon>Araneomorphae</taxon>
        <taxon>Entelegynae</taxon>
        <taxon>Araneoidea</taxon>
        <taxon>Araneidae</taxon>
        <taxon>Caerostris</taxon>
    </lineage>
</organism>
<feature type="transmembrane region" description="Helical" evidence="2">
    <location>
        <begin position="51"/>
        <end position="76"/>
    </location>
</feature>
<dbReference type="Proteomes" id="UP001054945">
    <property type="component" value="Unassembled WGS sequence"/>
</dbReference>
<evidence type="ECO:0000313" key="3">
    <source>
        <dbReference type="EMBL" id="GIZ04232.1"/>
    </source>
</evidence>
<dbReference type="EMBL" id="BPLR01019054">
    <property type="protein sequence ID" value="GIZ04232.1"/>
    <property type="molecule type" value="Genomic_DNA"/>
</dbReference>
<dbReference type="AlphaFoldDB" id="A0AAV4Y9Z1"/>
<protein>
    <submittedName>
        <fullName evidence="3">Uncharacterized protein</fullName>
    </submittedName>
</protein>
<proteinExistence type="predicted"/>
<feature type="compositionally biased region" description="Polar residues" evidence="1">
    <location>
        <begin position="26"/>
        <end position="43"/>
    </location>
</feature>
<keyword evidence="4" id="KW-1185">Reference proteome</keyword>
<keyword evidence="2" id="KW-0472">Membrane</keyword>